<accession>A0A9Q4DDR8</accession>
<evidence type="ECO:0000256" key="7">
    <source>
        <dbReference type="RuleBase" id="RU000485"/>
    </source>
</evidence>
<evidence type="ECO:0000256" key="5">
    <source>
        <dbReference type="PIRSR" id="PIRSR000109-1"/>
    </source>
</evidence>
<feature type="binding site" description="in other chain" evidence="6">
    <location>
        <begin position="127"/>
        <end position="129"/>
    </location>
    <ligand>
        <name>substrate</name>
        <note>ligand shared between dimeric partners</note>
    </ligand>
</feature>
<dbReference type="Gene3D" id="1.20.5.320">
    <property type="entry name" value="6-Phosphogluconate Dehydrogenase, domain 3"/>
    <property type="match status" value="1"/>
</dbReference>
<dbReference type="InterPro" id="IPR013328">
    <property type="entry name" value="6PGD_dom2"/>
</dbReference>
<name>A0A1E9PN07_9LACT</name>
<dbReference type="SMART" id="SM01350">
    <property type="entry name" value="6PGD"/>
    <property type="match status" value="1"/>
</dbReference>
<comment type="function">
    <text evidence="4">Catalyzes the oxidative decarboxylation of 6-phosphogluconate to ribulose 5-phosphate and CO(2), with concomitant reduction of NADP to NADPH.</text>
</comment>
<dbReference type="EMBL" id="CP145132">
    <property type="protein sequence ID" value="WWC55717.1"/>
    <property type="molecule type" value="Genomic_DNA"/>
</dbReference>
<evidence type="ECO:0000313" key="9">
    <source>
        <dbReference type="EMBL" id="MCY3087921.1"/>
    </source>
</evidence>
<dbReference type="SUPFAM" id="SSF48179">
    <property type="entry name" value="6-phosphogluconate dehydrogenase C-terminal domain-like"/>
    <property type="match status" value="1"/>
</dbReference>
<feature type="active site" description="Proton acceptor" evidence="5">
    <location>
        <position position="183"/>
    </location>
</feature>
<keyword evidence="4 7" id="KW-0570">Pentose shunt</keyword>
<keyword evidence="11" id="KW-1185">Reference proteome</keyword>
<dbReference type="GeneID" id="86858337"/>
<feature type="binding site" description="in other chain" evidence="6">
    <location>
        <begin position="186"/>
        <end position="187"/>
    </location>
    <ligand>
        <name>substrate</name>
        <note>ligand shared between dimeric partners</note>
    </ligand>
</feature>
<dbReference type="InterPro" id="IPR006115">
    <property type="entry name" value="6PGDH_NADP-bd"/>
</dbReference>
<comment type="pathway">
    <text evidence="4 7">Carbohydrate degradation; pentose phosphate pathway; D-ribulose 5-phosphate from D-glucose 6-phosphate (oxidative stage): step 3/3.</text>
</comment>
<evidence type="ECO:0000256" key="3">
    <source>
        <dbReference type="ARBA" id="ARBA00023064"/>
    </source>
</evidence>
<dbReference type="GO" id="GO:0006098">
    <property type="term" value="P:pentose-phosphate shunt"/>
    <property type="evidence" value="ECO:0007669"/>
    <property type="project" value="UniProtKB-UniPathway"/>
</dbReference>
<feature type="binding site" description="in other chain" evidence="6">
    <location>
        <position position="260"/>
    </location>
    <ligand>
        <name>substrate</name>
        <note>ligand shared between dimeric partners</note>
    </ligand>
</feature>
<protein>
    <recommendedName>
        <fullName evidence="4 7">6-phosphogluconate dehydrogenase, decarboxylating</fullName>
        <ecNumber evidence="4 7">1.1.1.44</ecNumber>
    </recommendedName>
</protein>
<dbReference type="InterPro" id="IPR036291">
    <property type="entry name" value="NAD(P)-bd_dom_sf"/>
</dbReference>
<dbReference type="EMBL" id="JAOTMY010000003">
    <property type="protein sequence ID" value="MCY3087921.1"/>
    <property type="molecule type" value="Genomic_DNA"/>
</dbReference>
<evidence type="ECO:0000256" key="1">
    <source>
        <dbReference type="ARBA" id="ARBA00008419"/>
    </source>
</evidence>
<dbReference type="NCBIfam" id="TIGR00873">
    <property type="entry name" value="gnd"/>
    <property type="match status" value="1"/>
</dbReference>
<dbReference type="SUPFAM" id="SSF51735">
    <property type="entry name" value="NAD(P)-binding Rossmann-fold domains"/>
    <property type="match status" value="1"/>
</dbReference>
<evidence type="ECO:0000313" key="12">
    <source>
        <dbReference type="Proteomes" id="UP001069047"/>
    </source>
</evidence>
<dbReference type="InterPro" id="IPR006114">
    <property type="entry name" value="6PGDH_C"/>
</dbReference>
<feature type="binding site" description="in other chain" evidence="6">
    <location>
        <position position="287"/>
    </location>
    <ligand>
        <name>substrate</name>
        <note>ligand shared between dimeric partners</note>
    </ligand>
</feature>
<dbReference type="GO" id="GO:0004616">
    <property type="term" value="F:phosphogluconate dehydrogenase (decarboxylating) activity"/>
    <property type="evidence" value="ECO:0007669"/>
    <property type="project" value="UniProtKB-EC"/>
</dbReference>
<dbReference type="Pfam" id="PF00393">
    <property type="entry name" value="6PGD"/>
    <property type="match status" value="1"/>
</dbReference>
<feature type="active site" description="Proton donor" evidence="5">
    <location>
        <position position="190"/>
    </location>
</feature>
<reference evidence="10" key="3">
    <citation type="submission" date="2024-02" db="EMBL/GenBank/DDBJ databases">
        <authorList>
            <person name="Choi B."/>
        </authorList>
    </citation>
    <scope>NUCLEOTIDE SEQUENCE</scope>
    <source>
        <strain evidence="10">UMB1016</strain>
    </source>
</reference>
<keyword evidence="2 4" id="KW-0560">Oxidoreductase</keyword>
<comment type="subunit">
    <text evidence="4">Homodimer.</text>
</comment>
<evidence type="ECO:0000313" key="10">
    <source>
        <dbReference type="EMBL" id="WWC55717.1"/>
    </source>
</evidence>
<evidence type="ECO:0000256" key="2">
    <source>
        <dbReference type="ARBA" id="ARBA00023002"/>
    </source>
</evidence>
<dbReference type="GO" id="GO:0050661">
    <property type="term" value="F:NADP binding"/>
    <property type="evidence" value="ECO:0007669"/>
    <property type="project" value="InterPro"/>
</dbReference>
<reference evidence="9" key="2">
    <citation type="submission" date="2022-09" db="EMBL/GenBank/DDBJ databases">
        <title>Aerococcus urinae taxonomy study.</title>
        <authorList>
            <person name="Christensen J."/>
            <person name="Senneby E."/>
        </authorList>
    </citation>
    <scope>NUCLEOTIDE SEQUENCE</scope>
    <source>
        <strain evidence="9">LUND-41-B12</strain>
    </source>
</reference>
<reference evidence="10 11" key="1">
    <citation type="journal article" date="2020" name="J. Bacteriol.">
        <title>Aerococcus urinae Isolated from Women with Lower Urinary Tract Symptoms: In Vitro Aggregation and Genome Analysis.</title>
        <authorList>
            <person name="Hilt E.E."/>
            <person name="Putonti C."/>
            <person name="Thomas-White K."/>
            <person name="Lewis A.L."/>
            <person name="Visick K.L."/>
            <person name="Gilbert N.M."/>
            <person name="Wolfe A.J."/>
        </authorList>
    </citation>
    <scope>NUCLEOTIDE SEQUENCE [LARGE SCALE GENOMIC DNA]</scope>
    <source>
        <strain evidence="10 11">UMB1016</strain>
    </source>
</reference>
<dbReference type="Proteomes" id="UP001069047">
    <property type="component" value="Unassembled WGS sequence"/>
</dbReference>
<evidence type="ECO:0000313" key="11">
    <source>
        <dbReference type="Proteomes" id="UP000250354"/>
    </source>
</evidence>
<organism evidence="9 12">
    <name type="scientific">Aerococcus mictus</name>
    <dbReference type="NCBI Taxonomy" id="2976810"/>
    <lineage>
        <taxon>Bacteria</taxon>
        <taxon>Bacillati</taxon>
        <taxon>Bacillota</taxon>
        <taxon>Bacilli</taxon>
        <taxon>Lactobacillales</taxon>
        <taxon>Aerococcaceae</taxon>
        <taxon>Aerococcus</taxon>
    </lineage>
</organism>
<evidence type="ECO:0000259" key="8">
    <source>
        <dbReference type="SMART" id="SM01350"/>
    </source>
</evidence>
<keyword evidence="3 7" id="KW-0311">Gluconate utilization</keyword>
<proteinExistence type="inferred from homology"/>
<dbReference type="AlphaFoldDB" id="A0A1E9PN07"/>
<evidence type="ECO:0000256" key="6">
    <source>
        <dbReference type="PIRSR" id="PIRSR000109-2"/>
    </source>
</evidence>
<dbReference type="InterPro" id="IPR006183">
    <property type="entry name" value="Pgluconate_DH"/>
</dbReference>
<dbReference type="Proteomes" id="UP000250354">
    <property type="component" value="Chromosome"/>
</dbReference>
<dbReference type="InterPro" id="IPR008927">
    <property type="entry name" value="6-PGluconate_DH-like_C_sf"/>
</dbReference>
<dbReference type="NCBIfam" id="NF006765">
    <property type="entry name" value="PRK09287.1"/>
    <property type="match status" value="1"/>
</dbReference>
<dbReference type="GO" id="GO:0019521">
    <property type="term" value="P:D-gluconate metabolic process"/>
    <property type="evidence" value="ECO:0007669"/>
    <property type="project" value="UniProtKB-KW"/>
</dbReference>
<dbReference type="InterPro" id="IPR006113">
    <property type="entry name" value="6PGDH_Gnd/GntZ"/>
</dbReference>
<comment type="catalytic activity">
    <reaction evidence="4 7">
        <text>6-phospho-D-gluconate + NADP(+) = D-ribulose 5-phosphate + CO2 + NADPH</text>
        <dbReference type="Rhea" id="RHEA:10116"/>
        <dbReference type="ChEBI" id="CHEBI:16526"/>
        <dbReference type="ChEBI" id="CHEBI:57783"/>
        <dbReference type="ChEBI" id="CHEBI:58121"/>
        <dbReference type="ChEBI" id="CHEBI:58349"/>
        <dbReference type="ChEBI" id="CHEBI:58759"/>
        <dbReference type="EC" id="1.1.1.44"/>
    </reaction>
</comment>
<feature type="binding site" description="in other chain" evidence="6">
    <location>
        <position position="101"/>
    </location>
    <ligand>
        <name>substrate</name>
        <note>ligand shared between dimeric partners</note>
    </ligand>
</feature>
<dbReference type="PIRSF" id="PIRSF000109">
    <property type="entry name" value="6PGD"/>
    <property type="match status" value="1"/>
</dbReference>
<dbReference type="FunFam" id="1.10.1040.10:FF:000002">
    <property type="entry name" value="6-phosphogluconate dehydrogenase, decarboxylating"/>
    <property type="match status" value="1"/>
</dbReference>
<dbReference type="EC" id="1.1.1.44" evidence="4 7"/>
<feature type="binding site" evidence="6">
    <location>
        <position position="451"/>
    </location>
    <ligand>
        <name>substrate</name>
        <note>ligand shared between dimeric partners</note>
    </ligand>
</feature>
<comment type="similarity">
    <text evidence="1 4 7">Belongs to the 6-phosphogluconate dehydrogenase family.</text>
</comment>
<dbReference type="Gene3D" id="3.40.50.720">
    <property type="entry name" value="NAD(P)-binding Rossmann-like Domain"/>
    <property type="match status" value="1"/>
</dbReference>
<evidence type="ECO:0000256" key="4">
    <source>
        <dbReference type="PIRNR" id="PIRNR000109"/>
    </source>
</evidence>
<sequence length="475" mass="53379">MQAEVGVIGLGVMGYGFAMNLLDYDYRVAIVNWEKEVTQKVSRENEDKPLIATYSLEEFVTKLERPRKIIMMVKAGEATDNTINHLLPLLNEGDVLVNGGNTYFRETEATEEKVKTYGIHYIGMGVSGGEEGARYGAALMPGGSQRGYELCQMQLEALAAKAPQDGEPCVAYMGEGGAGHFTKMIHNGIEYSDSQLIAEGYWLLRYYLKLPVNEIADLFREWDKGELKSYLIGITANILDQYDEDGSPMIDVILDAARSKGTGKWASQTALDMGQPLTVVTEAVFMRYVSELKQQRLKAANILSGPQVQFDGDKGKYIEKIRQTLYFAKIISYAQGFSAYQLADESYGYELNPKEIAKIFRAGCVIQAELLDKIAHAYERTSDLENILLDDYFASVTNEYQTAIRQVVSDAIMNGFSVNAMASAIGYFDSYRNENVSANMVQAQRDYFGAHSYQRRDKEGNYHYHWDEAREERLS</sequence>
<feature type="domain" description="6-phosphogluconate dehydrogenase C-terminal" evidence="8">
    <location>
        <begin position="179"/>
        <end position="467"/>
    </location>
</feature>
<feature type="binding site" evidence="6">
    <location>
        <position position="445"/>
    </location>
    <ligand>
        <name>substrate</name>
        <note>ligand shared between dimeric partners</note>
    </ligand>
</feature>
<feature type="binding site" description="in other chain" evidence="6">
    <location>
        <position position="191"/>
    </location>
    <ligand>
        <name>substrate</name>
        <note>ligand shared between dimeric partners</note>
    </ligand>
</feature>
<dbReference type="RefSeq" id="WP_013669111.1">
    <property type="nucleotide sequence ID" value="NZ_CAJHLJ010000004.1"/>
</dbReference>
<dbReference type="Pfam" id="PF03446">
    <property type="entry name" value="NAD_binding_2"/>
    <property type="match status" value="1"/>
</dbReference>
<accession>A0A1E9PN07</accession>
<dbReference type="PRINTS" id="PR00076">
    <property type="entry name" value="6PGDHDRGNASE"/>
</dbReference>
<dbReference type="PANTHER" id="PTHR11811">
    <property type="entry name" value="6-PHOSPHOGLUCONATE DEHYDROGENASE"/>
    <property type="match status" value="1"/>
</dbReference>
<keyword evidence="4 7" id="KW-0521">NADP</keyword>
<gene>
    <name evidence="9" type="primary">gndA</name>
    <name evidence="10" type="ORF">DBT44_0009025</name>
    <name evidence="9" type="ORF">ODY61_07355</name>
</gene>
<dbReference type="Gene3D" id="1.10.1040.10">
    <property type="entry name" value="N-(1-d-carboxylethyl)-l-norvaline Dehydrogenase, domain 2"/>
    <property type="match status" value="1"/>
</dbReference>